<dbReference type="InterPro" id="IPR036412">
    <property type="entry name" value="HAD-like_sf"/>
</dbReference>
<dbReference type="SUPFAM" id="SSF56784">
    <property type="entry name" value="HAD-like"/>
    <property type="match status" value="1"/>
</dbReference>
<name>A0A378MF45_LISGR</name>
<dbReference type="GO" id="GO:0016791">
    <property type="term" value="F:phosphatase activity"/>
    <property type="evidence" value="ECO:0007669"/>
    <property type="project" value="TreeGrafter"/>
</dbReference>
<dbReference type="OrthoDB" id="9781413at2"/>
<dbReference type="InterPro" id="IPR006379">
    <property type="entry name" value="HAD-SF_hydro_IIB"/>
</dbReference>
<protein>
    <submittedName>
        <fullName evidence="1">Phosphatase YidA</fullName>
        <ecNumber evidence="1">3.1.3.-</ecNumber>
    </submittedName>
</protein>
<evidence type="ECO:0000313" key="2">
    <source>
        <dbReference type="Proteomes" id="UP000254879"/>
    </source>
</evidence>
<dbReference type="Proteomes" id="UP000254879">
    <property type="component" value="Unassembled WGS sequence"/>
</dbReference>
<dbReference type="Gene3D" id="3.40.50.1000">
    <property type="entry name" value="HAD superfamily/HAD-like"/>
    <property type="match status" value="1"/>
</dbReference>
<dbReference type="CDD" id="cd07516">
    <property type="entry name" value="HAD_Pase"/>
    <property type="match status" value="1"/>
</dbReference>
<dbReference type="RefSeq" id="WP_003754373.1">
    <property type="nucleotide sequence ID" value="NZ_CABKNG010000001.1"/>
</dbReference>
<dbReference type="Gene3D" id="3.30.1240.10">
    <property type="match status" value="1"/>
</dbReference>
<dbReference type="Pfam" id="PF08282">
    <property type="entry name" value="Hydrolase_3"/>
    <property type="match status" value="1"/>
</dbReference>
<dbReference type="InterPro" id="IPR000150">
    <property type="entry name" value="Cof"/>
</dbReference>
<dbReference type="SFLD" id="SFLDS00003">
    <property type="entry name" value="Haloacid_Dehalogenase"/>
    <property type="match status" value="1"/>
</dbReference>
<dbReference type="GO" id="GO:0005829">
    <property type="term" value="C:cytosol"/>
    <property type="evidence" value="ECO:0007669"/>
    <property type="project" value="TreeGrafter"/>
</dbReference>
<dbReference type="EMBL" id="UGPG01000001">
    <property type="protein sequence ID" value="STY44143.1"/>
    <property type="molecule type" value="Genomic_DNA"/>
</dbReference>
<dbReference type="EC" id="3.1.3.-" evidence="1"/>
<dbReference type="SFLD" id="SFLDG01140">
    <property type="entry name" value="C2.B:_Phosphomannomutase_and_P"/>
    <property type="match status" value="1"/>
</dbReference>
<dbReference type="GO" id="GO:0000287">
    <property type="term" value="F:magnesium ion binding"/>
    <property type="evidence" value="ECO:0007669"/>
    <property type="project" value="TreeGrafter"/>
</dbReference>
<dbReference type="PANTHER" id="PTHR10000">
    <property type="entry name" value="PHOSPHOSERINE PHOSPHATASE"/>
    <property type="match status" value="1"/>
</dbReference>
<sequence>MDKKLIVLDLDGTTLRDDQTISQTTKQTLQRARNAGHEVMIATGRPYRLSNLFYDELTLTTPIVNFNGAVYHHPKMPDFADRYHHSIDLNIVHELLDFTSHLPLRNIAAEVEDFVFIREENESVPASMHLGLENVKIGDIRQNVNIDPTSVLLFGQDEQLVLIRKYLDKQLSSKLSYTTWGAAWPAIEIIKHGINKAVGVKAAAKSLGFDRKDIIAFGDELNDLEMLEFAGTGVAMGNGNEQVKNIANTTTLSNEDDGIAIYLQENLGV</sequence>
<evidence type="ECO:0000313" key="1">
    <source>
        <dbReference type="EMBL" id="STY44143.1"/>
    </source>
</evidence>
<proteinExistence type="predicted"/>
<keyword evidence="1" id="KW-0378">Hydrolase</keyword>
<dbReference type="NCBIfam" id="TIGR01484">
    <property type="entry name" value="HAD-SF-IIB"/>
    <property type="match status" value="1"/>
</dbReference>
<organism evidence="1 2">
    <name type="scientific">Listeria grayi</name>
    <name type="common">Listeria murrayi</name>
    <dbReference type="NCBI Taxonomy" id="1641"/>
    <lineage>
        <taxon>Bacteria</taxon>
        <taxon>Bacillati</taxon>
        <taxon>Bacillota</taxon>
        <taxon>Bacilli</taxon>
        <taxon>Bacillales</taxon>
        <taxon>Listeriaceae</taxon>
        <taxon>Listeria</taxon>
    </lineage>
</organism>
<dbReference type="InterPro" id="IPR023214">
    <property type="entry name" value="HAD_sf"/>
</dbReference>
<dbReference type="PANTHER" id="PTHR10000:SF23">
    <property type="entry name" value="5-AMINO-6-(5-PHOSPHO-D-RIBITYLAMINO)URACIL PHOSPHATASE YITU"/>
    <property type="match status" value="1"/>
</dbReference>
<dbReference type="AlphaFoldDB" id="A0A378MF45"/>
<gene>
    <name evidence="1" type="primary">yidA_1</name>
    <name evidence="1" type="ORF">NCTC10815_01463</name>
</gene>
<dbReference type="NCBIfam" id="TIGR00099">
    <property type="entry name" value="Cof-subfamily"/>
    <property type="match status" value="1"/>
</dbReference>
<reference evidence="1 2" key="1">
    <citation type="submission" date="2018-06" db="EMBL/GenBank/DDBJ databases">
        <authorList>
            <consortium name="Pathogen Informatics"/>
            <person name="Doyle S."/>
        </authorList>
    </citation>
    <scope>NUCLEOTIDE SEQUENCE [LARGE SCALE GENOMIC DNA]</scope>
    <source>
        <strain evidence="2">NCTC 10815</strain>
    </source>
</reference>
<accession>A0A378MF45</accession>